<evidence type="ECO:0000313" key="2">
    <source>
        <dbReference type="Proteomes" id="UP000194127"/>
    </source>
</evidence>
<sequence length="579" mass="64698">MAGQHQLSSPQTEMRSAITLLDLDDDVLIHAVSDLSTNDALNFSLVARRVHLIAKHQALSCVTMKSIKCVSRICTYMLADVPGRLKWIRRLSVSVLPPRPLPLRVQSKRPDYVRNVQEATASMHLLVLLVRHATALKYLHLKFVDQVLAFQPTLIDVLSSLTNVAELELLHACGAETFKLLDRLQCRPRGLFLQIGPEIIDKDALFSHIGKWQQLQTLRLVGSNIIQDQRDSDTDLTKCFMSDLPHSWPDVTNLSLARCEIALPAILRAFPNLHVLTIMEWSRGPCFSNPSRPVYLSQTREHGLEFVEGSAHFFQNWPSARPVYHILIQSVLAIPIIWDAVGPTRCGDPDIPILLQMVCRAKPVVLTLRAMAFKSLQSTFWAGMAAEATRLRCLEVEICLFRETEGLTTLFLQWMQTVPATLSNVSSLSYVQVCINDQISSSMRSDIVSDFDGSQATAEAMAYALVGHIPSLEYVSIVFGRMPLDWSSTLYIEPFHGLLWTWKVNNISGERTLLPISATLASIIKERLKSPAGMGHGHLEEMFKENSSTSRNDVSSTHSFAIPDSEVIRVPADPSFKGT</sequence>
<dbReference type="GeneID" id="36325227"/>
<evidence type="ECO:0000313" key="1">
    <source>
        <dbReference type="EMBL" id="OSX65857.1"/>
    </source>
</evidence>
<dbReference type="Gene3D" id="3.80.10.10">
    <property type="entry name" value="Ribonuclease Inhibitor"/>
    <property type="match status" value="1"/>
</dbReference>
<dbReference type="Proteomes" id="UP000194127">
    <property type="component" value="Unassembled WGS sequence"/>
</dbReference>
<proteinExistence type="predicted"/>
<protein>
    <recommendedName>
        <fullName evidence="3">F-box domain-containing protein</fullName>
    </recommendedName>
</protein>
<dbReference type="AlphaFoldDB" id="A0A1X6NB37"/>
<reference evidence="1 2" key="1">
    <citation type="submission" date="2017-04" db="EMBL/GenBank/DDBJ databases">
        <title>Genome Sequence of the Model Brown-Rot Fungus Postia placenta SB12.</title>
        <authorList>
            <consortium name="DOE Joint Genome Institute"/>
            <person name="Gaskell J."/>
            <person name="Kersten P."/>
            <person name="Larrondo L.F."/>
            <person name="Canessa P."/>
            <person name="Martinez D."/>
            <person name="Hibbett D."/>
            <person name="Schmoll M."/>
            <person name="Kubicek C.P."/>
            <person name="Martinez A.T."/>
            <person name="Yadav J."/>
            <person name="Master E."/>
            <person name="Magnuson J.K."/>
            <person name="James T."/>
            <person name="Yaver D."/>
            <person name="Berka R."/>
            <person name="Labutti K."/>
            <person name="Lipzen A."/>
            <person name="Aerts A."/>
            <person name="Barry K."/>
            <person name="Henrissat B."/>
            <person name="Blanchette R."/>
            <person name="Grigoriev I."/>
            <person name="Cullen D."/>
        </authorList>
    </citation>
    <scope>NUCLEOTIDE SEQUENCE [LARGE SCALE GENOMIC DNA]</scope>
    <source>
        <strain evidence="1 2">MAD-698-R-SB12</strain>
    </source>
</reference>
<dbReference type="SUPFAM" id="SSF52047">
    <property type="entry name" value="RNI-like"/>
    <property type="match status" value="1"/>
</dbReference>
<dbReference type="RefSeq" id="XP_024342651.1">
    <property type="nucleotide sequence ID" value="XM_024480277.1"/>
</dbReference>
<accession>A0A1X6NB37</accession>
<keyword evidence="2" id="KW-1185">Reference proteome</keyword>
<gene>
    <name evidence="1" type="ORF">POSPLADRAFT_1052522</name>
</gene>
<dbReference type="EMBL" id="KZ110592">
    <property type="protein sequence ID" value="OSX65857.1"/>
    <property type="molecule type" value="Genomic_DNA"/>
</dbReference>
<evidence type="ECO:0008006" key="3">
    <source>
        <dbReference type="Google" id="ProtNLM"/>
    </source>
</evidence>
<dbReference type="InterPro" id="IPR032675">
    <property type="entry name" value="LRR_dom_sf"/>
</dbReference>
<dbReference type="OrthoDB" id="10277835at2759"/>
<organism evidence="1 2">
    <name type="scientific">Postia placenta MAD-698-R-SB12</name>
    <dbReference type="NCBI Taxonomy" id="670580"/>
    <lineage>
        <taxon>Eukaryota</taxon>
        <taxon>Fungi</taxon>
        <taxon>Dikarya</taxon>
        <taxon>Basidiomycota</taxon>
        <taxon>Agaricomycotina</taxon>
        <taxon>Agaricomycetes</taxon>
        <taxon>Polyporales</taxon>
        <taxon>Adustoporiaceae</taxon>
        <taxon>Rhodonia</taxon>
    </lineage>
</organism>
<name>A0A1X6NB37_9APHY</name>